<dbReference type="Pfam" id="PF01263">
    <property type="entry name" value="Aldose_epim"/>
    <property type="match status" value="1"/>
</dbReference>
<dbReference type="Gene3D" id="2.70.98.10">
    <property type="match status" value="1"/>
</dbReference>
<dbReference type="EC" id="5.1.3.3" evidence="4 8"/>
<proteinExistence type="inferred from homology"/>
<evidence type="ECO:0000256" key="4">
    <source>
        <dbReference type="ARBA" id="ARBA00013185"/>
    </source>
</evidence>
<sequence>MKVVKERFGETNGETVYSYELQNDQGFKVNCISLGCIITSISTPDKNGNLENVVLGFDSVEEYLEHSPYFGSIVGRVAGRINNGKFELDGEPYSLPQNEKTNHLHGGPNAFDKRVWDAEIIEKENEIGVKFSLLSNDGENGYPGNVTVNATYLVNNQNELTITYTATTDKKTLINLTNHTYFNLSGNVKKDILSHKLKLKSDEYLELNELFIPTGEKVSVDKKPFDFVNKKELKEAILSNDDQIKKVGQGIDHPFILNENHNEEIVLEDETSGRKLIIETDEESVVVYTSNMLEGDFQIRGVQAKKYLGICLETQGLPDSINQPNFEPCILDVGEEYNTTTKYKFTTN</sequence>
<protein>
    <recommendedName>
        <fullName evidence="5 8">Aldose 1-epimerase</fullName>
        <ecNumber evidence="4 8">5.1.3.3</ecNumber>
    </recommendedName>
</protein>
<dbReference type="GO" id="GO:0005737">
    <property type="term" value="C:cytoplasm"/>
    <property type="evidence" value="ECO:0007669"/>
    <property type="project" value="TreeGrafter"/>
</dbReference>
<dbReference type="PROSITE" id="PS00545">
    <property type="entry name" value="ALDOSE_1_EPIMERASE"/>
    <property type="match status" value="1"/>
</dbReference>
<dbReference type="CDD" id="cd09019">
    <property type="entry name" value="galactose_mutarotase_like"/>
    <property type="match status" value="1"/>
</dbReference>
<dbReference type="InterPro" id="IPR047215">
    <property type="entry name" value="Galactose_mutarotase-like"/>
</dbReference>
<dbReference type="PANTHER" id="PTHR10091">
    <property type="entry name" value="ALDOSE-1-EPIMERASE"/>
    <property type="match status" value="1"/>
</dbReference>
<feature type="binding site" evidence="11">
    <location>
        <begin position="179"/>
        <end position="181"/>
    </location>
    <ligand>
        <name>beta-D-galactose</name>
        <dbReference type="ChEBI" id="CHEBI:27667"/>
    </ligand>
</feature>
<feature type="active site" description="Proton acceptor" evidence="9">
    <location>
        <position position="313"/>
    </location>
</feature>
<name>A0A5C6WB53_9BACI</name>
<dbReference type="UniPathway" id="UPA00242"/>
<feature type="binding site" evidence="10">
    <location>
        <position position="252"/>
    </location>
    <ligand>
        <name>beta-D-galactose</name>
        <dbReference type="ChEBI" id="CHEBI:27667"/>
    </ligand>
</feature>
<evidence type="ECO:0000256" key="6">
    <source>
        <dbReference type="ARBA" id="ARBA00023235"/>
    </source>
</evidence>
<gene>
    <name evidence="12" type="ORF">FS935_02700</name>
</gene>
<organism evidence="12 13">
    <name type="scientific">Metabacillus litoralis</name>
    <dbReference type="NCBI Taxonomy" id="152268"/>
    <lineage>
        <taxon>Bacteria</taxon>
        <taxon>Bacillati</taxon>
        <taxon>Bacillota</taxon>
        <taxon>Bacilli</taxon>
        <taxon>Bacillales</taxon>
        <taxon>Bacillaceae</taxon>
        <taxon>Metabacillus</taxon>
    </lineage>
</organism>
<dbReference type="Proteomes" id="UP000321363">
    <property type="component" value="Unassembled WGS sequence"/>
</dbReference>
<evidence type="ECO:0000256" key="10">
    <source>
        <dbReference type="PIRSR" id="PIRSR005096-2"/>
    </source>
</evidence>
<dbReference type="GO" id="GO:0006006">
    <property type="term" value="P:glucose metabolic process"/>
    <property type="evidence" value="ECO:0007669"/>
    <property type="project" value="TreeGrafter"/>
</dbReference>
<dbReference type="GO" id="GO:0030246">
    <property type="term" value="F:carbohydrate binding"/>
    <property type="evidence" value="ECO:0007669"/>
    <property type="project" value="InterPro"/>
</dbReference>
<evidence type="ECO:0000256" key="7">
    <source>
        <dbReference type="ARBA" id="ARBA00023277"/>
    </source>
</evidence>
<dbReference type="InterPro" id="IPR008183">
    <property type="entry name" value="Aldose_1/G6P_1-epimerase"/>
</dbReference>
<evidence type="ECO:0000256" key="5">
    <source>
        <dbReference type="ARBA" id="ARBA00014165"/>
    </source>
</evidence>
<keyword evidence="7 8" id="KW-0119">Carbohydrate metabolism</keyword>
<evidence type="ECO:0000256" key="11">
    <source>
        <dbReference type="PIRSR" id="PIRSR005096-3"/>
    </source>
</evidence>
<dbReference type="EMBL" id="VOQF01000001">
    <property type="protein sequence ID" value="TXC93119.1"/>
    <property type="molecule type" value="Genomic_DNA"/>
</dbReference>
<dbReference type="SUPFAM" id="SSF74650">
    <property type="entry name" value="Galactose mutarotase-like"/>
    <property type="match status" value="1"/>
</dbReference>
<dbReference type="OrthoDB" id="9779408at2"/>
<evidence type="ECO:0000313" key="12">
    <source>
        <dbReference type="EMBL" id="TXC93119.1"/>
    </source>
</evidence>
<comment type="catalytic activity">
    <reaction evidence="1 8">
        <text>alpha-D-glucose = beta-D-glucose</text>
        <dbReference type="Rhea" id="RHEA:10264"/>
        <dbReference type="ChEBI" id="CHEBI:15903"/>
        <dbReference type="ChEBI" id="CHEBI:17925"/>
        <dbReference type="EC" id="5.1.3.3"/>
    </reaction>
</comment>
<evidence type="ECO:0000313" key="13">
    <source>
        <dbReference type="Proteomes" id="UP000321363"/>
    </source>
</evidence>
<comment type="pathway">
    <text evidence="2 8">Carbohydrate metabolism; hexose metabolism.</text>
</comment>
<comment type="similarity">
    <text evidence="3 8">Belongs to the aldose epimerase family.</text>
</comment>
<keyword evidence="13" id="KW-1185">Reference proteome</keyword>
<dbReference type="InterPro" id="IPR014718">
    <property type="entry name" value="GH-type_carb-bd"/>
</dbReference>
<dbReference type="PIRSF" id="PIRSF005096">
    <property type="entry name" value="GALM"/>
    <property type="match status" value="1"/>
</dbReference>
<keyword evidence="6 8" id="KW-0413">Isomerase</keyword>
<dbReference type="NCBIfam" id="NF008277">
    <property type="entry name" value="PRK11055.1"/>
    <property type="match status" value="1"/>
</dbReference>
<feature type="active site" description="Proton donor" evidence="9">
    <location>
        <position position="179"/>
    </location>
</feature>
<reference evidence="12 13" key="1">
    <citation type="journal article" date="2005" name="Int. J. Syst. Evol. Microbiol.">
        <title>Bacillus litoralis sp. nov., isolated from a tidal flat of the Yellow Sea in Korea.</title>
        <authorList>
            <person name="Yoon J.H."/>
            <person name="Oh T.K."/>
        </authorList>
    </citation>
    <scope>NUCLEOTIDE SEQUENCE [LARGE SCALE GENOMIC DNA]</scope>
    <source>
        <strain evidence="12 13">SW-211</strain>
    </source>
</reference>
<dbReference type="InterPro" id="IPR015443">
    <property type="entry name" value="Aldose_1-epimerase"/>
</dbReference>
<dbReference type="InterPro" id="IPR011013">
    <property type="entry name" value="Gal_mutarotase_sf_dom"/>
</dbReference>
<evidence type="ECO:0000256" key="1">
    <source>
        <dbReference type="ARBA" id="ARBA00001614"/>
    </source>
</evidence>
<evidence type="ECO:0000256" key="9">
    <source>
        <dbReference type="PIRSR" id="PIRSR005096-1"/>
    </source>
</evidence>
<dbReference type="GO" id="GO:0033499">
    <property type="term" value="P:galactose catabolic process via UDP-galactose, Leloir pathway"/>
    <property type="evidence" value="ECO:0007669"/>
    <property type="project" value="TreeGrafter"/>
</dbReference>
<evidence type="ECO:0000256" key="8">
    <source>
        <dbReference type="PIRNR" id="PIRNR005096"/>
    </source>
</evidence>
<evidence type="ECO:0000256" key="2">
    <source>
        <dbReference type="ARBA" id="ARBA00005028"/>
    </source>
</evidence>
<accession>A0A5C6WB53</accession>
<dbReference type="RefSeq" id="WP_146945979.1">
    <property type="nucleotide sequence ID" value="NZ_VOQF01000001.1"/>
</dbReference>
<dbReference type="AlphaFoldDB" id="A0A5C6WB53"/>
<dbReference type="InterPro" id="IPR018052">
    <property type="entry name" value="Ald1_epimerase_CS"/>
</dbReference>
<comment type="caution">
    <text evidence="12">The sequence shown here is derived from an EMBL/GenBank/DDBJ whole genome shotgun (WGS) entry which is preliminary data.</text>
</comment>
<dbReference type="GO" id="GO:0004034">
    <property type="term" value="F:aldose 1-epimerase activity"/>
    <property type="evidence" value="ECO:0007669"/>
    <property type="project" value="UniProtKB-EC"/>
</dbReference>
<dbReference type="PANTHER" id="PTHR10091:SF0">
    <property type="entry name" value="GALACTOSE MUTAROTASE"/>
    <property type="match status" value="1"/>
</dbReference>
<evidence type="ECO:0000256" key="3">
    <source>
        <dbReference type="ARBA" id="ARBA00006206"/>
    </source>
</evidence>